<dbReference type="WBParaSite" id="nRc.2.0.1.t01441-RA">
    <property type="protein sequence ID" value="nRc.2.0.1.t01441-RA"/>
    <property type="gene ID" value="nRc.2.0.1.g01441"/>
</dbReference>
<sequence length="846" mass="94695">VRFIDYGNDDTIPIVNLRELITPDLLHSPPQAKYCYVTGAIAADQSWCKEAIEILNEKICYEQLNYRLIGYLKENPIIELYLDPQNTTALALWLIEQQFAIPFDVTAASMPVPSGATYGAPYDARSLDHMSVKQSMMIQQQHQMRDPSGMNQNSVMTSIPNLQTRPLVNVSNLLSGMTNQPPPPGLLHMQRQQQAQSFPVNTVNSYPVMHSSLSSCPSMIPQATLSQAYTTMPQYGVYSVPQPASYATSAIGGMASYQSIQQPPIQSRPVVDELMNSGRSVLAQTQTIPQRGSPTIRQYRNRHLTKRQRYDVIICYIRDPESFYIRLVETQDDLISFMSHFNQYYSESRNRRPLQAFTANTPCVALHEGLWYRGLIVDCKGDSIVVRYVDYGTQQTLRTTDVFQISDEFMREPVFAVHSCFQAMTAYLRGIWTPEETTIFQDMVLNIQYVGVLIDTEGVCQWELFNPTTKESVAQALLDAYAELNTRHRKKMIQPAMQSVDAHQDTIGRASVAVSANHSMENAAAPADSCPMNSEETLETQVSVEGLPVLNIPASLGGFVDVVLAHIESVDKFFCQLQNQAELIEKLSGELNTYYNDSTTKPYINPTNGTMCIAKYSLDNCWYRGFVLERPTPALVEIYFVDYGNTERVQKTDLRVITKEFELYPPRAFQCKLKGVSANAQNTTKFKECAEGCKLTIKLDGKLDKAFEVILFDTNPTSKQECNINDFLNGRSEIMPSKLMAPKQVQGPQRQAGPVINGFGGGGSDDGFHRKSDYGNRGGRSDRGGSGFGGGRYDGESGGFRGGRGGRGGGRGRGDHHTSTNYWFIWYQPVQKVGWFPNRFYGCDAK</sequence>
<keyword evidence="3" id="KW-1185">Reference proteome</keyword>
<dbReference type="AlphaFoldDB" id="A0A915HJE1"/>
<dbReference type="SMART" id="SM00333">
    <property type="entry name" value="TUDOR"/>
    <property type="match status" value="2"/>
</dbReference>
<accession>A0A915HJE1</accession>
<feature type="compositionally biased region" description="Gly residues" evidence="1">
    <location>
        <begin position="784"/>
        <end position="811"/>
    </location>
</feature>
<dbReference type="PANTHER" id="PTHR22948:SF29">
    <property type="entry name" value="FI02030P-RELATED"/>
    <property type="match status" value="1"/>
</dbReference>
<dbReference type="PROSITE" id="PS50304">
    <property type="entry name" value="TUDOR"/>
    <property type="match status" value="3"/>
</dbReference>
<feature type="domain" description="Tudor" evidence="2">
    <location>
        <begin position="356"/>
        <end position="412"/>
    </location>
</feature>
<evidence type="ECO:0000256" key="1">
    <source>
        <dbReference type="SAM" id="MobiDB-lite"/>
    </source>
</evidence>
<dbReference type="Gene3D" id="2.40.50.90">
    <property type="match status" value="3"/>
</dbReference>
<evidence type="ECO:0000259" key="2">
    <source>
        <dbReference type="PROSITE" id="PS50304"/>
    </source>
</evidence>
<feature type="compositionally biased region" description="Basic and acidic residues" evidence="1">
    <location>
        <begin position="766"/>
        <end position="783"/>
    </location>
</feature>
<dbReference type="InterPro" id="IPR002999">
    <property type="entry name" value="Tudor"/>
</dbReference>
<evidence type="ECO:0000313" key="4">
    <source>
        <dbReference type="WBParaSite" id="nRc.2.0.1.t01441-RA"/>
    </source>
</evidence>
<dbReference type="Proteomes" id="UP000887565">
    <property type="component" value="Unplaced"/>
</dbReference>
<reference evidence="4" key="1">
    <citation type="submission" date="2022-11" db="UniProtKB">
        <authorList>
            <consortium name="WormBaseParasite"/>
        </authorList>
    </citation>
    <scope>IDENTIFICATION</scope>
</reference>
<name>A0A915HJE1_ROMCU</name>
<feature type="region of interest" description="Disordered" evidence="1">
    <location>
        <begin position="760"/>
        <end position="814"/>
    </location>
</feature>
<proteinExistence type="predicted"/>
<dbReference type="InterPro" id="IPR035437">
    <property type="entry name" value="SNase_OB-fold_sf"/>
</dbReference>
<dbReference type="PANTHER" id="PTHR22948">
    <property type="entry name" value="TUDOR DOMAIN CONTAINING PROTEIN"/>
    <property type="match status" value="1"/>
</dbReference>
<dbReference type="GO" id="GO:0005737">
    <property type="term" value="C:cytoplasm"/>
    <property type="evidence" value="ECO:0007669"/>
    <property type="project" value="UniProtKB-ARBA"/>
</dbReference>
<organism evidence="3 4">
    <name type="scientific">Romanomermis culicivorax</name>
    <name type="common">Nematode worm</name>
    <dbReference type="NCBI Taxonomy" id="13658"/>
    <lineage>
        <taxon>Eukaryota</taxon>
        <taxon>Metazoa</taxon>
        <taxon>Ecdysozoa</taxon>
        <taxon>Nematoda</taxon>
        <taxon>Enoplea</taxon>
        <taxon>Dorylaimia</taxon>
        <taxon>Mermithida</taxon>
        <taxon>Mermithoidea</taxon>
        <taxon>Mermithidae</taxon>
        <taxon>Romanomermis</taxon>
    </lineage>
</organism>
<dbReference type="SUPFAM" id="SSF63748">
    <property type="entry name" value="Tudor/PWWP/MBT"/>
    <property type="match status" value="2"/>
</dbReference>
<dbReference type="Pfam" id="PF00567">
    <property type="entry name" value="TUDOR"/>
    <property type="match status" value="2"/>
</dbReference>
<evidence type="ECO:0000313" key="3">
    <source>
        <dbReference type="Proteomes" id="UP000887565"/>
    </source>
</evidence>
<dbReference type="Gene3D" id="2.30.30.140">
    <property type="match status" value="2"/>
</dbReference>
<feature type="domain" description="Tudor" evidence="2">
    <location>
        <begin position="1"/>
        <end position="27"/>
    </location>
</feature>
<dbReference type="FunFam" id="2.30.30.140:FF:000018">
    <property type="entry name" value="Serine/threonine-protein kinase 31"/>
    <property type="match status" value="1"/>
</dbReference>
<protein>
    <submittedName>
        <fullName evidence="4">Tudor domain-containing protein</fullName>
    </submittedName>
</protein>
<dbReference type="InterPro" id="IPR050621">
    <property type="entry name" value="Tudor_domain_containing"/>
</dbReference>
<feature type="domain" description="Tudor" evidence="2">
    <location>
        <begin position="605"/>
        <end position="664"/>
    </location>
</feature>